<dbReference type="Proteomes" id="UP000050996">
    <property type="component" value="Unassembled WGS sequence"/>
</dbReference>
<dbReference type="GO" id="GO:0009847">
    <property type="term" value="P:spore germination"/>
    <property type="evidence" value="ECO:0007669"/>
    <property type="project" value="InterPro"/>
</dbReference>
<dbReference type="EMBL" id="LJIX01000006">
    <property type="protein sequence ID" value="KQL19959.1"/>
    <property type="molecule type" value="Genomic_DNA"/>
</dbReference>
<feature type="transmembrane region" description="Helical" evidence="8">
    <location>
        <begin position="106"/>
        <end position="131"/>
    </location>
</feature>
<feature type="transmembrane region" description="Helical" evidence="8">
    <location>
        <begin position="7"/>
        <end position="29"/>
    </location>
</feature>
<protein>
    <submittedName>
        <fullName evidence="9">Spore gernimation protein GerXB</fullName>
    </submittedName>
</protein>
<dbReference type="RefSeq" id="WP_053476493.1">
    <property type="nucleotide sequence ID" value="NZ_CP041305.1"/>
</dbReference>
<evidence type="ECO:0000256" key="8">
    <source>
        <dbReference type="SAM" id="Phobius"/>
    </source>
</evidence>
<feature type="transmembrane region" description="Helical" evidence="8">
    <location>
        <begin position="79"/>
        <end position="100"/>
    </location>
</feature>
<dbReference type="GO" id="GO:0016020">
    <property type="term" value="C:membrane"/>
    <property type="evidence" value="ECO:0007669"/>
    <property type="project" value="UniProtKB-SubCell"/>
</dbReference>
<name>A0A0Q3VHN6_9BACI</name>
<dbReference type="AlphaFoldDB" id="A0A0Q3VHN6"/>
<sequence length="360" mass="41110">MQFSRLQLFFVLILFIGISNHVLILPHLLSSAKRDSWVCVFFAYFILLCWGYLIYRIISKNSQRQKLYYWLQARSGKQLSKFILTLLMLYIVSVGVISFYDLIQTVQIYFLPLSPSWLVMLPFLLLCVWTAYSGLKSIVYISTVLLPLVWLLGHFVAFFTMDAKDYSYIFPVLINGYNPIMKGTITILGGSVDLLVLLLLQHHLNKSYSFIYIFILISILLGLVLGPTLGSLAAFGPSIAADMRFPAFEQWRLITLGQHISHVDFLAVFQLLSGAIIRISLCLFLVSDVIETNSKKTKSLIFIFFSIILASVTIFPISDMWVQHMVGKYFYSSSVILAFFISLFLFIISFLPLRKGIIST</sequence>
<evidence type="ECO:0000313" key="9">
    <source>
        <dbReference type="EMBL" id="KQL19959.1"/>
    </source>
</evidence>
<evidence type="ECO:0000313" key="10">
    <source>
        <dbReference type="Proteomes" id="UP000050996"/>
    </source>
</evidence>
<keyword evidence="6 8" id="KW-1133">Transmembrane helix</keyword>
<feature type="transmembrane region" description="Helical" evidence="8">
    <location>
        <begin position="41"/>
        <end position="58"/>
    </location>
</feature>
<dbReference type="NCBIfam" id="TIGR00912">
    <property type="entry name" value="2A0309"/>
    <property type="match status" value="1"/>
</dbReference>
<feature type="transmembrane region" description="Helical" evidence="8">
    <location>
        <begin position="265"/>
        <end position="287"/>
    </location>
</feature>
<evidence type="ECO:0000256" key="5">
    <source>
        <dbReference type="ARBA" id="ARBA00022692"/>
    </source>
</evidence>
<keyword evidence="7 8" id="KW-0472">Membrane</keyword>
<gene>
    <name evidence="9" type="ORF">AN957_16225</name>
</gene>
<keyword evidence="3" id="KW-0813">Transport</keyword>
<feature type="transmembrane region" description="Helical" evidence="8">
    <location>
        <begin position="329"/>
        <end position="353"/>
    </location>
</feature>
<comment type="subcellular location">
    <subcellularLocation>
        <location evidence="1">Membrane</location>
        <topology evidence="1">Multi-pass membrane protein</topology>
    </subcellularLocation>
</comment>
<evidence type="ECO:0000256" key="2">
    <source>
        <dbReference type="ARBA" id="ARBA00007998"/>
    </source>
</evidence>
<accession>A0A0Q3VHN6</accession>
<evidence type="ECO:0000256" key="4">
    <source>
        <dbReference type="ARBA" id="ARBA00022544"/>
    </source>
</evidence>
<organism evidence="9 10">
    <name type="scientific">Cytobacillus solani</name>
    <dbReference type="NCBI Taxonomy" id="1637975"/>
    <lineage>
        <taxon>Bacteria</taxon>
        <taxon>Bacillati</taxon>
        <taxon>Bacillota</taxon>
        <taxon>Bacilli</taxon>
        <taxon>Bacillales</taxon>
        <taxon>Bacillaceae</taxon>
        <taxon>Cytobacillus</taxon>
    </lineage>
</organism>
<keyword evidence="5 8" id="KW-0812">Transmembrane</keyword>
<dbReference type="InterPro" id="IPR004761">
    <property type="entry name" value="Spore_GerAB"/>
</dbReference>
<evidence type="ECO:0000256" key="6">
    <source>
        <dbReference type="ARBA" id="ARBA00022989"/>
    </source>
</evidence>
<feature type="transmembrane region" description="Helical" evidence="8">
    <location>
        <begin position="138"/>
        <end position="160"/>
    </location>
</feature>
<comment type="caution">
    <text evidence="9">The sequence shown here is derived from an EMBL/GenBank/DDBJ whole genome shotgun (WGS) entry which is preliminary data.</text>
</comment>
<feature type="transmembrane region" description="Helical" evidence="8">
    <location>
        <begin position="212"/>
        <end position="235"/>
    </location>
</feature>
<evidence type="ECO:0000256" key="3">
    <source>
        <dbReference type="ARBA" id="ARBA00022448"/>
    </source>
</evidence>
<evidence type="ECO:0000256" key="7">
    <source>
        <dbReference type="ARBA" id="ARBA00023136"/>
    </source>
</evidence>
<dbReference type="PANTHER" id="PTHR34975:SF2">
    <property type="entry name" value="SPORE GERMINATION PROTEIN A2"/>
    <property type="match status" value="1"/>
</dbReference>
<keyword evidence="4" id="KW-0309">Germination</keyword>
<proteinExistence type="inferred from homology"/>
<evidence type="ECO:0000256" key="1">
    <source>
        <dbReference type="ARBA" id="ARBA00004141"/>
    </source>
</evidence>
<dbReference type="PANTHER" id="PTHR34975">
    <property type="entry name" value="SPORE GERMINATION PROTEIN A2"/>
    <property type="match status" value="1"/>
</dbReference>
<dbReference type="Pfam" id="PF03845">
    <property type="entry name" value="Spore_permease"/>
    <property type="match status" value="1"/>
</dbReference>
<comment type="similarity">
    <text evidence="2">Belongs to the amino acid-polyamine-organocation (APC) superfamily. Spore germination protein (SGP) (TC 2.A.3.9) family.</text>
</comment>
<reference evidence="9 10" key="1">
    <citation type="submission" date="2015-09" db="EMBL/GenBank/DDBJ databases">
        <title>Genome sequencing project for genomic taxonomy and phylogenomics of Bacillus-like bacteria.</title>
        <authorList>
            <person name="Liu B."/>
            <person name="Wang J."/>
            <person name="Zhu Y."/>
            <person name="Liu G."/>
            <person name="Chen Q."/>
            <person name="Chen Z."/>
            <person name="Lan J."/>
            <person name="Che J."/>
            <person name="Ge C."/>
            <person name="Shi H."/>
            <person name="Pan Z."/>
            <person name="Liu X."/>
        </authorList>
    </citation>
    <scope>NUCLEOTIDE SEQUENCE [LARGE SCALE GENOMIC DNA]</scope>
    <source>
        <strain evidence="9 10">FJAT-18043</strain>
    </source>
</reference>
<feature type="transmembrane region" description="Helical" evidence="8">
    <location>
        <begin position="299"/>
        <end position="317"/>
    </location>
</feature>
<keyword evidence="10" id="KW-1185">Reference proteome</keyword>
<dbReference type="PATRIC" id="fig|1637975.4.peg.3153"/>
<dbReference type="STRING" id="1637975.AN957_16225"/>
<feature type="transmembrane region" description="Helical" evidence="8">
    <location>
        <begin position="180"/>
        <end position="200"/>
    </location>
</feature>